<keyword evidence="3" id="KW-1185">Reference proteome</keyword>
<evidence type="ECO:0000313" key="2">
    <source>
        <dbReference type="EMBL" id="CAL4062102.1"/>
    </source>
</evidence>
<gene>
    <name evidence="2" type="ORF">MNOR_LOCUS2401</name>
</gene>
<name>A0AAV2PPN3_MEGNR</name>
<protein>
    <submittedName>
        <fullName evidence="2">Uncharacterized protein</fullName>
    </submittedName>
</protein>
<feature type="non-terminal residue" evidence="2">
    <location>
        <position position="111"/>
    </location>
</feature>
<feature type="region of interest" description="Disordered" evidence="1">
    <location>
        <begin position="1"/>
        <end position="27"/>
    </location>
</feature>
<feature type="region of interest" description="Disordered" evidence="1">
    <location>
        <begin position="61"/>
        <end position="111"/>
    </location>
</feature>
<comment type="caution">
    <text evidence="2">The sequence shown here is derived from an EMBL/GenBank/DDBJ whole genome shotgun (WGS) entry which is preliminary data.</text>
</comment>
<organism evidence="2 3">
    <name type="scientific">Meganyctiphanes norvegica</name>
    <name type="common">Northern krill</name>
    <name type="synonym">Thysanopoda norvegica</name>
    <dbReference type="NCBI Taxonomy" id="48144"/>
    <lineage>
        <taxon>Eukaryota</taxon>
        <taxon>Metazoa</taxon>
        <taxon>Ecdysozoa</taxon>
        <taxon>Arthropoda</taxon>
        <taxon>Crustacea</taxon>
        <taxon>Multicrustacea</taxon>
        <taxon>Malacostraca</taxon>
        <taxon>Eumalacostraca</taxon>
        <taxon>Eucarida</taxon>
        <taxon>Euphausiacea</taxon>
        <taxon>Euphausiidae</taxon>
        <taxon>Meganyctiphanes</taxon>
    </lineage>
</organism>
<dbReference type="AlphaFoldDB" id="A0AAV2PPN3"/>
<dbReference type="Proteomes" id="UP001497623">
    <property type="component" value="Unassembled WGS sequence"/>
</dbReference>
<accession>A0AAV2PPN3</accession>
<sequence>MYRGPNLPDIFEAEEEANDDTLSSASTASFWGHERELIDPWWRSTPPTAAAIRASSATPPLYRGLVRTTPPTSPTRGLRQSRATTRTSRGRSTTPPVHYFTPPRRRILHAG</sequence>
<evidence type="ECO:0000256" key="1">
    <source>
        <dbReference type="SAM" id="MobiDB-lite"/>
    </source>
</evidence>
<reference evidence="2 3" key="1">
    <citation type="submission" date="2024-05" db="EMBL/GenBank/DDBJ databases">
        <authorList>
            <person name="Wallberg A."/>
        </authorList>
    </citation>
    <scope>NUCLEOTIDE SEQUENCE [LARGE SCALE GENOMIC DNA]</scope>
</reference>
<dbReference type="EMBL" id="CAXKWB010000724">
    <property type="protein sequence ID" value="CAL4062102.1"/>
    <property type="molecule type" value="Genomic_DNA"/>
</dbReference>
<evidence type="ECO:0000313" key="3">
    <source>
        <dbReference type="Proteomes" id="UP001497623"/>
    </source>
</evidence>
<proteinExistence type="predicted"/>
<feature type="compositionally biased region" description="Low complexity" evidence="1">
    <location>
        <begin position="80"/>
        <end position="94"/>
    </location>
</feature>